<evidence type="ECO:0000313" key="2">
    <source>
        <dbReference type="Proteomes" id="UP001237642"/>
    </source>
</evidence>
<dbReference type="Proteomes" id="UP001237642">
    <property type="component" value="Unassembled WGS sequence"/>
</dbReference>
<gene>
    <name evidence="1" type="ORF">POM88_007815</name>
</gene>
<sequence length="159" mass="17880">MVGDMPLENYTNSPITSPITEEEGELRVFDIWDHHQGWDWVVIGPLPTQVRLESSGVVGIGDCLEALHAIQHADAYYEYIGTIDQIRQLLRRPGTVVLKHVYCEVNRVADKLSFLGIDAFGLGIIILQDPPDEVRELLDQDRRGFSILRLVNGNVVDDS</sequence>
<reference evidence="1" key="1">
    <citation type="submission" date="2023-02" db="EMBL/GenBank/DDBJ databases">
        <title>Genome of toxic invasive species Heracleum sosnowskyi carries increased number of genes despite the absence of recent whole-genome duplications.</title>
        <authorList>
            <person name="Schelkunov M."/>
            <person name="Shtratnikova V."/>
            <person name="Makarenko M."/>
            <person name="Klepikova A."/>
            <person name="Omelchenko D."/>
            <person name="Novikova G."/>
            <person name="Obukhova E."/>
            <person name="Bogdanov V."/>
            <person name="Penin A."/>
            <person name="Logacheva M."/>
        </authorList>
    </citation>
    <scope>NUCLEOTIDE SEQUENCE</scope>
    <source>
        <strain evidence="1">Hsosn_3</strain>
        <tissue evidence="1">Leaf</tissue>
    </source>
</reference>
<organism evidence="1 2">
    <name type="scientific">Heracleum sosnowskyi</name>
    <dbReference type="NCBI Taxonomy" id="360622"/>
    <lineage>
        <taxon>Eukaryota</taxon>
        <taxon>Viridiplantae</taxon>
        <taxon>Streptophyta</taxon>
        <taxon>Embryophyta</taxon>
        <taxon>Tracheophyta</taxon>
        <taxon>Spermatophyta</taxon>
        <taxon>Magnoliopsida</taxon>
        <taxon>eudicotyledons</taxon>
        <taxon>Gunneridae</taxon>
        <taxon>Pentapetalae</taxon>
        <taxon>asterids</taxon>
        <taxon>campanulids</taxon>
        <taxon>Apiales</taxon>
        <taxon>Apiaceae</taxon>
        <taxon>Apioideae</taxon>
        <taxon>apioid superclade</taxon>
        <taxon>Tordylieae</taxon>
        <taxon>Tordyliinae</taxon>
        <taxon>Heracleum</taxon>
    </lineage>
</organism>
<dbReference type="EMBL" id="JAUIZM010000002">
    <property type="protein sequence ID" value="KAK1397952.1"/>
    <property type="molecule type" value="Genomic_DNA"/>
</dbReference>
<evidence type="ECO:0000313" key="1">
    <source>
        <dbReference type="EMBL" id="KAK1397952.1"/>
    </source>
</evidence>
<proteinExistence type="predicted"/>
<name>A0AAD8N6M7_9APIA</name>
<protein>
    <submittedName>
        <fullName evidence="1">Uncharacterized protein</fullName>
    </submittedName>
</protein>
<accession>A0AAD8N6M7</accession>
<dbReference type="AlphaFoldDB" id="A0AAD8N6M7"/>
<reference evidence="1" key="2">
    <citation type="submission" date="2023-05" db="EMBL/GenBank/DDBJ databases">
        <authorList>
            <person name="Schelkunov M.I."/>
        </authorList>
    </citation>
    <scope>NUCLEOTIDE SEQUENCE</scope>
    <source>
        <strain evidence="1">Hsosn_3</strain>
        <tissue evidence="1">Leaf</tissue>
    </source>
</reference>
<keyword evidence="2" id="KW-1185">Reference proteome</keyword>
<comment type="caution">
    <text evidence="1">The sequence shown here is derived from an EMBL/GenBank/DDBJ whole genome shotgun (WGS) entry which is preliminary data.</text>
</comment>